<proteinExistence type="predicted"/>
<organism evidence="1">
    <name type="scientific">uncultured Microbacterium sp</name>
    <dbReference type="NCBI Taxonomy" id="191216"/>
    <lineage>
        <taxon>Bacteria</taxon>
        <taxon>Bacillati</taxon>
        <taxon>Actinomycetota</taxon>
        <taxon>Actinomycetes</taxon>
        <taxon>Micrococcales</taxon>
        <taxon>Microbacteriaceae</taxon>
        <taxon>Microbacterium</taxon>
        <taxon>environmental samples</taxon>
    </lineage>
</organism>
<dbReference type="EMBL" id="FLQR01000007">
    <property type="protein sequence ID" value="SBS72837.1"/>
    <property type="molecule type" value="Genomic_DNA"/>
</dbReference>
<protein>
    <submittedName>
        <fullName evidence="1">Uncharacterized protein</fullName>
    </submittedName>
</protein>
<accession>A0A1Y5P2D2</accession>
<sequence length="72" mass="8355">MLRVEGPERGTEPPEGVFRWRVTVHRDGYPTVFHREPEWDERDKWRSSHWFSGVGARLHGVAAWPGATSVSR</sequence>
<dbReference type="AlphaFoldDB" id="A0A1Y5P2D2"/>
<name>A0A1Y5P2D2_9MICO</name>
<gene>
    <name evidence="1" type="ORF">MIPYR_30250</name>
</gene>
<reference evidence="1" key="1">
    <citation type="submission" date="2016-03" db="EMBL/GenBank/DDBJ databases">
        <authorList>
            <person name="Ploux O."/>
        </authorList>
    </citation>
    <scope>NUCLEOTIDE SEQUENCE</scope>
    <source>
        <strain evidence="1">UC1</strain>
    </source>
</reference>
<evidence type="ECO:0000313" key="1">
    <source>
        <dbReference type="EMBL" id="SBS72837.1"/>
    </source>
</evidence>